<dbReference type="InterPro" id="IPR058193">
    <property type="entry name" value="VanY/YodJ_core_dom"/>
</dbReference>
<dbReference type="Gene3D" id="3.30.200.180">
    <property type="match status" value="1"/>
</dbReference>
<dbReference type="EMBL" id="AP023321">
    <property type="protein sequence ID" value="BCI59519.1"/>
    <property type="molecule type" value="Genomic_DNA"/>
</dbReference>
<dbReference type="RefSeq" id="WP_215533363.1">
    <property type="nucleotide sequence ID" value="NZ_AP023321.1"/>
</dbReference>
<feature type="region of interest" description="Disordered" evidence="1">
    <location>
        <begin position="40"/>
        <end position="63"/>
    </location>
</feature>
<dbReference type="AlphaFoldDB" id="A0A7I8D267"/>
<dbReference type="PANTHER" id="PTHR34385">
    <property type="entry name" value="D-ALANYL-D-ALANINE CARBOXYPEPTIDASE"/>
    <property type="match status" value="1"/>
</dbReference>
<dbReference type="GO" id="GO:0006508">
    <property type="term" value="P:proteolysis"/>
    <property type="evidence" value="ECO:0007669"/>
    <property type="project" value="InterPro"/>
</dbReference>
<reference evidence="4" key="1">
    <citation type="submission" date="2020-07" db="EMBL/GenBank/DDBJ databases">
        <title>Complete genome sequencing of Clostridia bacterium strain 12CBH8.</title>
        <authorList>
            <person name="Sakamoto M."/>
            <person name="Murakami T."/>
            <person name="Mori H."/>
        </authorList>
    </citation>
    <scope>NUCLEOTIDE SEQUENCE [LARGE SCALE GENOMIC DNA]</scope>
    <source>
        <strain evidence="4">12CBH8</strain>
    </source>
</reference>
<accession>A0A7I8D267</accession>
<keyword evidence="3" id="KW-0121">Carboxypeptidase</keyword>
<sequence>MMAKHPKRVWLPLAIVLLLLAGIVTCMWTLNRNLLPGSSRSPSGTGIHLGSGTSSSGEYNTVPMGQDDIHQGSLILVNNDYAYSFPEDDQLVSVYENKNKSYQVSTTHIQLQKQFVSQFNAMMEDFSAAQGIKDIIVVSGYRSKDDQQAIVNQKIQQLGKEEAMRWAAVPGYSEHHTGLAADIGIYTSDGKSPSYQGQGKYAWINEHCAQYGFVLRYQDDKKDITRIADEPWHYRYVGVPHASIMQQENLCLEEYTDFLKRYPYDGDHLTASDENGKQYEIYYFPAKGDSMNVPVPKGKEYWISGNNVDGFIVTVQL</sequence>
<dbReference type="KEGG" id="sman:C12CBH8_01580"/>
<dbReference type="PANTHER" id="PTHR34385:SF1">
    <property type="entry name" value="PEPTIDOGLYCAN L-ALANYL-D-GLUTAMATE ENDOPEPTIDASE CWLK"/>
    <property type="match status" value="1"/>
</dbReference>
<evidence type="ECO:0000313" key="3">
    <source>
        <dbReference type="EMBL" id="BCI59519.1"/>
    </source>
</evidence>
<dbReference type="InterPro" id="IPR003709">
    <property type="entry name" value="VanY-like_core_dom"/>
</dbReference>
<protein>
    <submittedName>
        <fullName evidence="3">D-Ala-D-Ala carboxypeptidase VanY</fullName>
    </submittedName>
</protein>
<keyword evidence="3" id="KW-0645">Protease</keyword>
<dbReference type="SUPFAM" id="SSF55166">
    <property type="entry name" value="Hedgehog/DD-peptidase"/>
    <property type="match status" value="1"/>
</dbReference>
<name>A0A7I8D267_9FIRM</name>
<evidence type="ECO:0000256" key="1">
    <source>
        <dbReference type="SAM" id="MobiDB-lite"/>
    </source>
</evidence>
<feature type="domain" description="D-alanyl-D-alanine carboxypeptidase-like core" evidence="2">
    <location>
        <begin position="109"/>
        <end position="238"/>
    </location>
</feature>
<dbReference type="InterPro" id="IPR052179">
    <property type="entry name" value="DD-CPase-like"/>
</dbReference>
<keyword evidence="4" id="KW-1185">Reference proteome</keyword>
<dbReference type="Proteomes" id="UP000593890">
    <property type="component" value="Chromosome"/>
</dbReference>
<evidence type="ECO:0000313" key="4">
    <source>
        <dbReference type="Proteomes" id="UP000593890"/>
    </source>
</evidence>
<dbReference type="Gene3D" id="3.30.1380.10">
    <property type="match status" value="1"/>
</dbReference>
<keyword evidence="3" id="KW-0378">Hydrolase</keyword>
<dbReference type="GO" id="GO:0004180">
    <property type="term" value="F:carboxypeptidase activity"/>
    <property type="evidence" value="ECO:0007669"/>
    <property type="project" value="UniProtKB-KW"/>
</dbReference>
<dbReference type="InterPro" id="IPR009045">
    <property type="entry name" value="Zn_M74/Hedgehog-like"/>
</dbReference>
<evidence type="ECO:0000259" key="2">
    <source>
        <dbReference type="Pfam" id="PF02557"/>
    </source>
</evidence>
<dbReference type="CDD" id="cd14852">
    <property type="entry name" value="LD-carboxypeptidase"/>
    <property type="match status" value="1"/>
</dbReference>
<gene>
    <name evidence="3" type="primary">vanY_1</name>
    <name evidence="3" type="ORF">C12CBH8_01580</name>
</gene>
<proteinExistence type="predicted"/>
<dbReference type="Pfam" id="PF02557">
    <property type="entry name" value="VanY"/>
    <property type="match status" value="1"/>
</dbReference>
<organism evidence="3 4">
    <name type="scientific">Solibaculum mannosilyticum</name>
    <dbReference type="NCBI Taxonomy" id="2780922"/>
    <lineage>
        <taxon>Bacteria</taxon>
        <taxon>Bacillati</taxon>
        <taxon>Bacillota</taxon>
        <taxon>Clostridia</taxon>
        <taxon>Eubacteriales</taxon>
        <taxon>Oscillospiraceae</taxon>
        <taxon>Solibaculum</taxon>
    </lineage>
</organism>